<proteinExistence type="predicted"/>
<comment type="subcellular location">
    <subcellularLocation>
        <location evidence="1">Membrane</location>
        <topology evidence="1">Multi-pass membrane protein</topology>
    </subcellularLocation>
</comment>
<evidence type="ECO:0000256" key="1">
    <source>
        <dbReference type="ARBA" id="ARBA00004141"/>
    </source>
</evidence>
<dbReference type="GO" id="GO:0007166">
    <property type="term" value="P:cell surface receptor signaling pathway"/>
    <property type="evidence" value="ECO:0007669"/>
    <property type="project" value="InterPro"/>
</dbReference>
<dbReference type="PROSITE" id="PS50261">
    <property type="entry name" value="G_PROTEIN_RECEP_F2_4"/>
    <property type="match status" value="1"/>
</dbReference>
<gene>
    <name evidence="9" type="ORF">LOD99_11205</name>
</gene>
<feature type="transmembrane region" description="Helical" evidence="7">
    <location>
        <begin position="31"/>
        <end position="55"/>
    </location>
</feature>
<keyword evidence="4 7" id="KW-1133">Transmembrane helix</keyword>
<keyword evidence="10" id="KW-1185">Reference proteome</keyword>
<dbReference type="PANTHER" id="PTHR12011">
    <property type="entry name" value="ADHESION G-PROTEIN COUPLED RECEPTOR"/>
    <property type="match status" value="1"/>
</dbReference>
<evidence type="ECO:0000256" key="7">
    <source>
        <dbReference type="SAM" id="Phobius"/>
    </source>
</evidence>
<dbReference type="SUPFAM" id="SSF63825">
    <property type="entry name" value="YWTD domain"/>
    <property type="match status" value="1"/>
</dbReference>
<dbReference type="AlphaFoldDB" id="A0AAV7K8G2"/>
<evidence type="ECO:0000256" key="6">
    <source>
        <dbReference type="PROSITE-ProRule" id="PRU00504"/>
    </source>
</evidence>
<sequence>MLLATGLFLLGIESGTHNDFVCLIIGFLLHYIWLAVFTWTLCNGIFIIFLVVIAVMTTRKIYPYLIVFGWTFPFIIPTITIAVTRENYVGPSEHCFLNINYGVIWAFISPIIILLLINLILLTLAVIRIVTARAKAGEDQRLLLIKNSTVVELIFILLNGGMGLIFFIVGAAIANAVLQDYGIITPEEDSKIIDRNKLRRSRFSVRKELANEAHETINDISAIYFDGRKDQTRVLVEREDGHLHKDTANKEHYTVLSEPGNHGEGQFNNPHGIGINVDNGDIYVCDYSNNRIQIFSQDYSYKSQFGIGKVKYPQDIQLTKDIIFVLSYQNQFFYSFNYNLNQVQNAVCDSISKHLNSSHSFKIDGAGQLLNELTDSISQPTGVTPNSKGGIVVVCYNNRFLIF</sequence>
<dbReference type="InterPro" id="IPR017981">
    <property type="entry name" value="GPCR_2-like_7TM"/>
</dbReference>
<protein>
    <recommendedName>
        <fullName evidence="8">G-protein coupled receptors family 2 profile 2 domain-containing protein</fullName>
    </recommendedName>
</protein>
<feature type="domain" description="G-protein coupled receptors family 2 profile 2" evidence="8">
    <location>
        <begin position="1"/>
        <end position="168"/>
    </location>
</feature>
<dbReference type="InterPro" id="IPR001258">
    <property type="entry name" value="NHL_repeat"/>
</dbReference>
<dbReference type="GO" id="GO:0005886">
    <property type="term" value="C:plasma membrane"/>
    <property type="evidence" value="ECO:0007669"/>
    <property type="project" value="TreeGrafter"/>
</dbReference>
<evidence type="ECO:0000256" key="5">
    <source>
        <dbReference type="ARBA" id="ARBA00023136"/>
    </source>
</evidence>
<keyword evidence="3" id="KW-0677">Repeat</keyword>
<dbReference type="PROSITE" id="PS51125">
    <property type="entry name" value="NHL"/>
    <property type="match status" value="1"/>
</dbReference>
<accession>A0AAV7K8G2</accession>
<dbReference type="Gene3D" id="2.120.10.30">
    <property type="entry name" value="TolB, C-terminal domain"/>
    <property type="match status" value="1"/>
</dbReference>
<dbReference type="InterPro" id="IPR000832">
    <property type="entry name" value="GPCR_2_secretin-like"/>
</dbReference>
<evidence type="ECO:0000259" key="8">
    <source>
        <dbReference type="PROSITE" id="PS50261"/>
    </source>
</evidence>
<feature type="transmembrane region" description="Helical" evidence="7">
    <location>
        <begin position="103"/>
        <end position="130"/>
    </location>
</feature>
<feature type="transmembrane region" description="Helical" evidence="7">
    <location>
        <begin position="62"/>
        <end position="83"/>
    </location>
</feature>
<dbReference type="EMBL" id="JAKMXF010000123">
    <property type="protein sequence ID" value="KAI6657053.1"/>
    <property type="molecule type" value="Genomic_DNA"/>
</dbReference>
<evidence type="ECO:0000313" key="9">
    <source>
        <dbReference type="EMBL" id="KAI6657053.1"/>
    </source>
</evidence>
<dbReference type="PANTHER" id="PTHR12011:SF347">
    <property type="entry name" value="FI21270P1-RELATED"/>
    <property type="match status" value="1"/>
</dbReference>
<evidence type="ECO:0000256" key="4">
    <source>
        <dbReference type="ARBA" id="ARBA00022989"/>
    </source>
</evidence>
<dbReference type="InterPro" id="IPR011042">
    <property type="entry name" value="6-blade_b-propeller_TolB-like"/>
</dbReference>
<reference evidence="9 10" key="1">
    <citation type="journal article" date="2023" name="BMC Biol.">
        <title>The compact genome of the sponge Oopsacas minuta (Hexactinellida) is lacking key metazoan core genes.</title>
        <authorList>
            <person name="Santini S."/>
            <person name="Schenkelaars Q."/>
            <person name="Jourda C."/>
            <person name="Duchesne M."/>
            <person name="Belahbib H."/>
            <person name="Rocher C."/>
            <person name="Selva M."/>
            <person name="Riesgo A."/>
            <person name="Vervoort M."/>
            <person name="Leys S.P."/>
            <person name="Kodjabachian L."/>
            <person name="Le Bivic A."/>
            <person name="Borchiellini C."/>
            <person name="Claverie J.M."/>
            <person name="Renard E."/>
        </authorList>
    </citation>
    <scope>NUCLEOTIDE SEQUENCE [LARGE SCALE GENOMIC DNA]</scope>
    <source>
        <strain evidence="9">SPO-2</strain>
    </source>
</reference>
<name>A0AAV7K8G2_9METZ</name>
<dbReference type="Pfam" id="PF00002">
    <property type="entry name" value="7tm_2"/>
    <property type="match status" value="1"/>
</dbReference>
<dbReference type="Gene3D" id="1.20.1070.10">
    <property type="entry name" value="Rhodopsin 7-helix transmembrane proteins"/>
    <property type="match status" value="1"/>
</dbReference>
<keyword evidence="2 7" id="KW-0812">Transmembrane</keyword>
<evidence type="ECO:0000256" key="3">
    <source>
        <dbReference type="ARBA" id="ARBA00022737"/>
    </source>
</evidence>
<keyword evidence="5 7" id="KW-0472">Membrane</keyword>
<evidence type="ECO:0000313" key="10">
    <source>
        <dbReference type="Proteomes" id="UP001165289"/>
    </source>
</evidence>
<dbReference type="Proteomes" id="UP001165289">
    <property type="component" value="Unassembled WGS sequence"/>
</dbReference>
<organism evidence="9 10">
    <name type="scientific">Oopsacas minuta</name>
    <dbReference type="NCBI Taxonomy" id="111878"/>
    <lineage>
        <taxon>Eukaryota</taxon>
        <taxon>Metazoa</taxon>
        <taxon>Porifera</taxon>
        <taxon>Hexactinellida</taxon>
        <taxon>Hexasterophora</taxon>
        <taxon>Lyssacinosida</taxon>
        <taxon>Leucopsacidae</taxon>
        <taxon>Oopsacas</taxon>
    </lineage>
</organism>
<dbReference type="GO" id="GO:0004930">
    <property type="term" value="F:G protein-coupled receptor activity"/>
    <property type="evidence" value="ECO:0007669"/>
    <property type="project" value="InterPro"/>
</dbReference>
<feature type="repeat" description="NHL" evidence="6">
    <location>
        <begin position="262"/>
        <end position="298"/>
    </location>
</feature>
<comment type="caution">
    <text evidence="9">The sequence shown here is derived from an EMBL/GenBank/DDBJ whole genome shotgun (WGS) entry which is preliminary data.</text>
</comment>
<feature type="transmembrane region" description="Helical" evidence="7">
    <location>
        <begin position="150"/>
        <end position="174"/>
    </location>
</feature>
<dbReference type="Pfam" id="PF01436">
    <property type="entry name" value="NHL"/>
    <property type="match status" value="1"/>
</dbReference>
<evidence type="ECO:0000256" key="2">
    <source>
        <dbReference type="ARBA" id="ARBA00022692"/>
    </source>
</evidence>